<gene>
    <name evidence="4" type="ORF">B2A_02134</name>
</gene>
<dbReference type="AlphaFoldDB" id="T1B6T4"/>
<name>T1B6T4_9ZZZZ</name>
<evidence type="ECO:0000256" key="2">
    <source>
        <dbReference type="ARBA" id="ARBA00022840"/>
    </source>
</evidence>
<reference evidence="4" key="2">
    <citation type="journal article" date="2014" name="ISME J.">
        <title>Microbial stratification in low pH oxic and suboxic macroscopic growths along an acid mine drainage.</title>
        <authorList>
            <person name="Mendez-Garcia C."/>
            <person name="Mesa V."/>
            <person name="Sprenger R.R."/>
            <person name="Richter M."/>
            <person name="Diez M.S."/>
            <person name="Solano J."/>
            <person name="Bargiela R."/>
            <person name="Golyshina O.V."/>
            <person name="Manteca A."/>
            <person name="Ramos J.L."/>
            <person name="Gallego J.R."/>
            <person name="Llorente I."/>
            <person name="Martins Dos Santos V.A."/>
            <person name="Jensen O.N."/>
            <person name="Pelaez A.I."/>
            <person name="Sanchez J."/>
            <person name="Ferrer M."/>
        </authorList>
    </citation>
    <scope>NUCLEOTIDE SEQUENCE</scope>
</reference>
<keyword evidence="1" id="KW-0547">Nucleotide-binding</keyword>
<evidence type="ECO:0000259" key="3">
    <source>
        <dbReference type="Pfam" id="PF00437"/>
    </source>
</evidence>
<dbReference type="InterPro" id="IPR001482">
    <property type="entry name" value="T2SS/T4SS_dom"/>
</dbReference>
<evidence type="ECO:0000256" key="1">
    <source>
        <dbReference type="ARBA" id="ARBA00022741"/>
    </source>
</evidence>
<dbReference type="Gene3D" id="3.40.50.300">
    <property type="entry name" value="P-loop containing nucleotide triphosphate hydrolases"/>
    <property type="match status" value="1"/>
</dbReference>
<feature type="non-terminal residue" evidence="4">
    <location>
        <position position="77"/>
    </location>
</feature>
<dbReference type="GO" id="GO:0015628">
    <property type="term" value="P:protein secretion by the type II secretion system"/>
    <property type="evidence" value="ECO:0007669"/>
    <property type="project" value="TreeGrafter"/>
</dbReference>
<keyword evidence="2" id="KW-0067">ATP-binding</keyword>
<dbReference type="SUPFAM" id="SSF52540">
    <property type="entry name" value="P-loop containing nucleoside triphosphate hydrolases"/>
    <property type="match status" value="1"/>
</dbReference>
<dbReference type="GO" id="GO:0016887">
    <property type="term" value="F:ATP hydrolysis activity"/>
    <property type="evidence" value="ECO:0007669"/>
    <property type="project" value="TreeGrafter"/>
</dbReference>
<sequence>LETAQIAVQASLTGHLVLSTLHTNTAAGAVTRLRDMGIEPFLLSSSLIGVLAQRLVRVLNPATKQPFICGEAERRLL</sequence>
<dbReference type="GO" id="GO:0005886">
    <property type="term" value="C:plasma membrane"/>
    <property type="evidence" value="ECO:0007669"/>
    <property type="project" value="TreeGrafter"/>
</dbReference>
<organism evidence="4">
    <name type="scientific">mine drainage metagenome</name>
    <dbReference type="NCBI Taxonomy" id="410659"/>
    <lineage>
        <taxon>unclassified sequences</taxon>
        <taxon>metagenomes</taxon>
        <taxon>ecological metagenomes</taxon>
    </lineage>
</organism>
<dbReference type="PANTHER" id="PTHR30258">
    <property type="entry name" value="TYPE II SECRETION SYSTEM PROTEIN GSPE-RELATED"/>
    <property type="match status" value="1"/>
</dbReference>
<feature type="non-terminal residue" evidence="4">
    <location>
        <position position="1"/>
    </location>
</feature>
<accession>T1B6T4</accession>
<dbReference type="GO" id="GO:0015627">
    <property type="term" value="C:type II protein secretion system complex"/>
    <property type="evidence" value="ECO:0007669"/>
    <property type="project" value="TreeGrafter"/>
</dbReference>
<protein>
    <submittedName>
        <fullName evidence="4">Type II secretion system protein E domain protein</fullName>
    </submittedName>
</protein>
<dbReference type="Pfam" id="PF00437">
    <property type="entry name" value="T2SSE"/>
    <property type="match status" value="1"/>
</dbReference>
<dbReference type="InterPro" id="IPR027417">
    <property type="entry name" value="P-loop_NTPase"/>
</dbReference>
<proteinExistence type="predicted"/>
<dbReference type="GO" id="GO:0005524">
    <property type="term" value="F:ATP binding"/>
    <property type="evidence" value="ECO:0007669"/>
    <property type="project" value="UniProtKB-KW"/>
</dbReference>
<reference evidence="4" key="1">
    <citation type="submission" date="2013-08" db="EMBL/GenBank/DDBJ databases">
        <authorList>
            <person name="Mendez C."/>
            <person name="Richter M."/>
            <person name="Ferrer M."/>
            <person name="Sanchez J."/>
        </authorList>
    </citation>
    <scope>NUCLEOTIDE SEQUENCE</scope>
</reference>
<evidence type="ECO:0000313" key="4">
    <source>
        <dbReference type="EMBL" id="EQD64183.1"/>
    </source>
</evidence>
<dbReference type="PANTHER" id="PTHR30258:SF27">
    <property type="entry name" value="BACTERIOPHAGE ADSORPTION PROTEIN B-RELATED"/>
    <property type="match status" value="1"/>
</dbReference>
<dbReference type="EMBL" id="AUZZ01001496">
    <property type="protein sequence ID" value="EQD64183.1"/>
    <property type="molecule type" value="Genomic_DNA"/>
</dbReference>
<feature type="domain" description="Bacterial type II secretion system protein E" evidence="3">
    <location>
        <begin position="2"/>
        <end position="67"/>
    </location>
</feature>
<comment type="caution">
    <text evidence="4">The sequence shown here is derived from an EMBL/GenBank/DDBJ whole genome shotgun (WGS) entry which is preliminary data.</text>
</comment>